<dbReference type="AlphaFoldDB" id="A0A563EKL9"/>
<comment type="caution">
    <text evidence="2">The sequence shown here is derived from an EMBL/GenBank/DDBJ whole genome shotgun (WGS) entry which is preliminary data.</text>
</comment>
<dbReference type="EMBL" id="VOBR01000025">
    <property type="protein sequence ID" value="TWP47599.1"/>
    <property type="molecule type" value="Genomic_DNA"/>
</dbReference>
<keyword evidence="1" id="KW-0472">Membrane</keyword>
<dbReference type="RefSeq" id="WP_146357722.1">
    <property type="nucleotide sequence ID" value="NZ_VOBR01000025.1"/>
</dbReference>
<feature type="transmembrane region" description="Helical" evidence="1">
    <location>
        <begin position="15"/>
        <end position="35"/>
    </location>
</feature>
<proteinExistence type="predicted"/>
<evidence type="ECO:0000313" key="3">
    <source>
        <dbReference type="Proteomes" id="UP000316639"/>
    </source>
</evidence>
<organism evidence="2 3">
    <name type="scientific">Lentzea tibetensis</name>
    <dbReference type="NCBI Taxonomy" id="2591470"/>
    <lineage>
        <taxon>Bacteria</taxon>
        <taxon>Bacillati</taxon>
        <taxon>Actinomycetota</taxon>
        <taxon>Actinomycetes</taxon>
        <taxon>Pseudonocardiales</taxon>
        <taxon>Pseudonocardiaceae</taxon>
        <taxon>Lentzea</taxon>
    </lineage>
</organism>
<dbReference type="OrthoDB" id="5242975at2"/>
<evidence type="ECO:0000256" key="1">
    <source>
        <dbReference type="SAM" id="Phobius"/>
    </source>
</evidence>
<dbReference type="InterPro" id="IPR037185">
    <property type="entry name" value="EmrE-like"/>
</dbReference>
<evidence type="ECO:0000313" key="2">
    <source>
        <dbReference type="EMBL" id="TWP47599.1"/>
    </source>
</evidence>
<sequence length="55" mass="5916">MWSTFFGFAFLGEPLGWHTAVGAALVIAGITFTRARNAVTPPSPRPAPPHQDRPV</sequence>
<protein>
    <submittedName>
        <fullName evidence="2">Uncharacterized protein</fullName>
    </submittedName>
</protein>
<reference evidence="2 3" key="1">
    <citation type="submission" date="2019-07" db="EMBL/GenBank/DDBJ databases">
        <title>Lentzea xizangensis sp. nov., isolated from Qinghai-Tibetan Plateau Soils.</title>
        <authorList>
            <person name="Huang J."/>
        </authorList>
    </citation>
    <scope>NUCLEOTIDE SEQUENCE [LARGE SCALE GENOMIC DNA]</scope>
    <source>
        <strain evidence="2 3">FXJ1.1311</strain>
    </source>
</reference>
<accession>A0A563EKL9</accession>
<keyword evidence="3" id="KW-1185">Reference proteome</keyword>
<dbReference type="Proteomes" id="UP000316639">
    <property type="component" value="Unassembled WGS sequence"/>
</dbReference>
<gene>
    <name evidence="2" type="ORF">FKR81_31695</name>
</gene>
<keyword evidence="1" id="KW-1133">Transmembrane helix</keyword>
<keyword evidence="1" id="KW-0812">Transmembrane</keyword>
<name>A0A563EKL9_9PSEU</name>
<dbReference type="SUPFAM" id="SSF103481">
    <property type="entry name" value="Multidrug resistance efflux transporter EmrE"/>
    <property type="match status" value="1"/>
</dbReference>